<evidence type="ECO:0000313" key="1">
    <source>
        <dbReference type="EMBL" id="ORU98513.1"/>
    </source>
</evidence>
<proteinExistence type="predicted"/>
<keyword evidence="2" id="KW-1185">Reference proteome</keyword>
<gene>
    <name evidence="1" type="ORF">AWC04_18080</name>
</gene>
<name>A0A1X1R2K6_MYCFA</name>
<protein>
    <submittedName>
        <fullName evidence="1">Uncharacterized protein</fullName>
    </submittedName>
</protein>
<comment type="caution">
    <text evidence="1">The sequence shown here is derived from an EMBL/GenBank/DDBJ whole genome shotgun (WGS) entry which is preliminary data.</text>
</comment>
<dbReference type="RefSeq" id="WP_085100001.1">
    <property type="nucleotide sequence ID" value="NZ_AP022603.1"/>
</dbReference>
<reference evidence="1 2" key="1">
    <citation type="submission" date="2016-01" db="EMBL/GenBank/DDBJ databases">
        <title>The new phylogeny of the genus Mycobacterium.</title>
        <authorList>
            <person name="Tarcisio F."/>
            <person name="Conor M."/>
            <person name="Antonella G."/>
            <person name="Elisabetta G."/>
            <person name="Giulia F.S."/>
            <person name="Sara T."/>
            <person name="Anna F."/>
            <person name="Clotilde B."/>
            <person name="Roberto B."/>
            <person name="Veronica D.S."/>
            <person name="Fabio R."/>
            <person name="Monica P."/>
            <person name="Olivier J."/>
            <person name="Enrico T."/>
            <person name="Nicola S."/>
        </authorList>
    </citation>
    <scope>NUCLEOTIDE SEQUENCE [LARGE SCALE GENOMIC DNA]</scope>
    <source>
        <strain evidence="1 2">DSM 44179</strain>
    </source>
</reference>
<accession>A0A1X1R2K6</accession>
<dbReference type="EMBL" id="LQOJ01000057">
    <property type="protein sequence ID" value="ORU98513.1"/>
    <property type="molecule type" value="Genomic_DNA"/>
</dbReference>
<dbReference type="Proteomes" id="UP000193484">
    <property type="component" value="Unassembled WGS sequence"/>
</dbReference>
<evidence type="ECO:0000313" key="2">
    <source>
        <dbReference type="Proteomes" id="UP000193484"/>
    </source>
</evidence>
<dbReference type="AlphaFoldDB" id="A0A1X1R2K6"/>
<dbReference type="OrthoDB" id="4747870at2"/>
<organism evidence="1 2">
    <name type="scientific">Mycolicibacterium fallax</name>
    <name type="common">Mycobacterium fallax</name>
    <dbReference type="NCBI Taxonomy" id="1793"/>
    <lineage>
        <taxon>Bacteria</taxon>
        <taxon>Bacillati</taxon>
        <taxon>Actinomycetota</taxon>
        <taxon>Actinomycetes</taxon>
        <taxon>Mycobacteriales</taxon>
        <taxon>Mycobacteriaceae</taxon>
        <taxon>Mycolicibacterium</taxon>
    </lineage>
</organism>
<sequence length="88" mass="9934">MTVYEMFNIAVMVVVGLVAVAGIYLGLLNWFGGFHMVHCTRCHHLTGSTHEEPPAECVHCRHPMALHPFYAMAHRAAPIRVRPDPLHY</sequence>